<evidence type="ECO:0000256" key="4">
    <source>
        <dbReference type="ARBA" id="ARBA00022833"/>
    </source>
</evidence>
<dbReference type="PANTHER" id="PTHR24409">
    <property type="entry name" value="ZINC FINGER PROTEIN 142"/>
    <property type="match status" value="1"/>
</dbReference>
<evidence type="ECO:0000256" key="3">
    <source>
        <dbReference type="ARBA" id="ARBA00022771"/>
    </source>
</evidence>
<dbReference type="Gene3D" id="3.30.160.60">
    <property type="entry name" value="Classic Zinc Finger"/>
    <property type="match status" value="3"/>
</dbReference>
<keyword evidence="2" id="KW-0677">Repeat</keyword>
<dbReference type="Proteomes" id="UP001157974">
    <property type="component" value="Unassembled WGS sequence"/>
</dbReference>
<reference evidence="8 9" key="1">
    <citation type="journal article" date="2023" name="Nat. Commun.">
        <title>Origin of minicircular mitochondrial genomes in red algae.</title>
        <authorList>
            <person name="Lee Y."/>
            <person name="Cho C.H."/>
            <person name="Lee Y.M."/>
            <person name="Park S.I."/>
            <person name="Yang J.H."/>
            <person name="West J.A."/>
            <person name="Bhattacharya D."/>
            <person name="Yoon H.S."/>
        </authorList>
    </citation>
    <scope>NUCLEOTIDE SEQUENCE [LARGE SCALE GENOMIC DNA]</scope>
    <source>
        <strain evidence="8 9">CCMP1338</strain>
        <tissue evidence="8">Whole cell</tissue>
    </source>
</reference>
<name>A0AAV8UIL7_9RHOD</name>
<dbReference type="Pfam" id="PF00096">
    <property type="entry name" value="zf-C2H2"/>
    <property type="match status" value="2"/>
</dbReference>
<feature type="domain" description="C2H2-type" evidence="7">
    <location>
        <begin position="358"/>
        <end position="386"/>
    </location>
</feature>
<dbReference type="PROSITE" id="PS00028">
    <property type="entry name" value="ZINC_FINGER_C2H2_1"/>
    <property type="match status" value="3"/>
</dbReference>
<dbReference type="PROSITE" id="PS50157">
    <property type="entry name" value="ZINC_FINGER_C2H2_2"/>
    <property type="match status" value="4"/>
</dbReference>
<dbReference type="SMART" id="SM00355">
    <property type="entry name" value="ZnF_C2H2"/>
    <property type="match status" value="4"/>
</dbReference>
<dbReference type="AlphaFoldDB" id="A0AAV8UIL7"/>
<dbReference type="EMBL" id="JAMWBK010000011">
    <property type="protein sequence ID" value="KAJ8901378.1"/>
    <property type="molecule type" value="Genomic_DNA"/>
</dbReference>
<gene>
    <name evidence="8" type="ORF">NDN08_007224</name>
</gene>
<organism evidence="8 9">
    <name type="scientific">Rhodosorus marinus</name>
    <dbReference type="NCBI Taxonomy" id="101924"/>
    <lineage>
        <taxon>Eukaryota</taxon>
        <taxon>Rhodophyta</taxon>
        <taxon>Stylonematophyceae</taxon>
        <taxon>Stylonematales</taxon>
        <taxon>Stylonemataceae</taxon>
        <taxon>Rhodosorus</taxon>
    </lineage>
</organism>
<dbReference type="SUPFAM" id="SSF57667">
    <property type="entry name" value="beta-beta-alpha zinc fingers"/>
    <property type="match status" value="2"/>
</dbReference>
<feature type="domain" description="C2H2-type" evidence="7">
    <location>
        <begin position="416"/>
        <end position="444"/>
    </location>
</feature>
<keyword evidence="3 5" id="KW-0863">Zinc-finger</keyword>
<accession>A0AAV8UIL7</accession>
<feature type="domain" description="C2H2-type" evidence="7">
    <location>
        <begin position="329"/>
        <end position="357"/>
    </location>
</feature>
<keyword evidence="4" id="KW-0862">Zinc</keyword>
<evidence type="ECO:0000256" key="2">
    <source>
        <dbReference type="ARBA" id="ARBA00022737"/>
    </source>
</evidence>
<keyword evidence="9" id="KW-1185">Reference proteome</keyword>
<protein>
    <recommendedName>
        <fullName evidence="7">C2H2-type domain-containing protein</fullName>
    </recommendedName>
</protein>
<keyword evidence="1" id="KW-0479">Metal-binding</keyword>
<dbReference type="GO" id="GO:0008270">
    <property type="term" value="F:zinc ion binding"/>
    <property type="evidence" value="ECO:0007669"/>
    <property type="project" value="UniProtKB-KW"/>
</dbReference>
<feature type="region of interest" description="Disordered" evidence="6">
    <location>
        <begin position="288"/>
        <end position="324"/>
    </location>
</feature>
<evidence type="ECO:0000256" key="5">
    <source>
        <dbReference type="PROSITE-ProRule" id="PRU00042"/>
    </source>
</evidence>
<evidence type="ECO:0000256" key="6">
    <source>
        <dbReference type="SAM" id="MobiDB-lite"/>
    </source>
</evidence>
<proteinExistence type="predicted"/>
<evidence type="ECO:0000313" key="9">
    <source>
        <dbReference type="Proteomes" id="UP001157974"/>
    </source>
</evidence>
<dbReference type="InterPro" id="IPR036236">
    <property type="entry name" value="Znf_C2H2_sf"/>
</dbReference>
<feature type="compositionally biased region" description="Polar residues" evidence="6">
    <location>
        <begin position="308"/>
        <end position="321"/>
    </location>
</feature>
<evidence type="ECO:0000313" key="8">
    <source>
        <dbReference type="EMBL" id="KAJ8901378.1"/>
    </source>
</evidence>
<evidence type="ECO:0000259" key="7">
    <source>
        <dbReference type="PROSITE" id="PS50157"/>
    </source>
</evidence>
<dbReference type="FunFam" id="3.30.160.60:FF:000100">
    <property type="entry name" value="Zinc finger 45-like"/>
    <property type="match status" value="1"/>
</dbReference>
<sequence>MAAIGRHFSSLCPGLGTGSIPIDWALYKIHKLVVPEPGQWRMMLMDLRMNVPDITRAVLESSELLSVLSALQQPVLLMTQYGNEDYALGSGWAFVRGLPEVNGSPNRKFAGLQRIRFTSYVKDSKLTTILAIHISSDIVAFSKSEELNGRANRTTWGLVDKRTELILQLNTGDDDYRQCDMCGLAGTHCDPSTCLHVQKFEDLRLERNRMREKSSMETIIMDYMMSWLNGVWKIPVGDFEPVTLIHRPHRNGMVFDTCVLFVLQDEIVGVHPPRSSFRAIQSQRAAAHGVFSSEEGGAGPPRGEAPTSDDTNSVEQSTSPAAGSPVPRNVCRVCGMVFKRHYETSRHVETVHRKRRNYSCPQCGRNFLQNGHLHEHIRLRHSAEKPYQCKICKRGFGGKAKVDRHMATVHENRRNFKCSKCSGSYKEKSYLKRHMMNQHGIEFT</sequence>
<feature type="domain" description="C2H2-type" evidence="7">
    <location>
        <begin position="387"/>
        <end position="415"/>
    </location>
</feature>
<dbReference type="InterPro" id="IPR013087">
    <property type="entry name" value="Znf_C2H2_type"/>
</dbReference>
<comment type="caution">
    <text evidence="8">The sequence shown here is derived from an EMBL/GenBank/DDBJ whole genome shotgun (WGS) entry which is preliminary data.</text>
</comment>
<evidence type="ECO:0000256" key="1">
    <source>
        <dbReference type="ARBA" id="ARBA00022723"/>
    </source>
</evidence>